<protein>
    <submittedName>
        <fullName evidence="8">DoxX family protein</fullName>
    </submittedName>
</protein>
<name>A0A2A2GNJ5_9RHOB</name>
<proteinExistence type="inferred from homology"/>
<dbReference type="GO" id="GO:0005886">
    <property type="term" value="C:plasma membrane"/>
    <property type="evidence" value="ECO:0007669"/>
    <property type="project" value="UniProtKB-SubCell"/>
</dbReference>
<feature type="transmembrane region" description="Helical" evidence="7">
    <location>
        <begin position="98"/>
        <end position="118"/>
    </location>
</feature>
<gene>
    <name evidence="8" type="ORF">CK240_01125</name>
</gene>
<feature type="transmembrane region" description="Helical" evidence="7">
    <location>
        <begin position="12"/>
        <end position="31"/>
    </location>
</feature>
<organism evidence="8 9">
    <name type="scientific">Paracoccus salipaludis</name>
    <dbReference type="NCBI Taxonomy" id="2032623"/>
    <lineage>
        <taxon>Bacteria</taxon>
        <taxon>Pseudomonadati</taxon>
        <taxon>Pseudomonadota</taxon>
        <taxon>Alphaproteobacteria</taxon>
        <taxon>Rhodobacterales</taxon>
        <taxon>Paracoccaceae</taxon>
        <taxon>Paracoccus</taxon>
    </lineage>
</organism>
<dbReference type="Pfam" id="PF07681">
    <property type="entry name" value="DoxX"/>
    <property type="match status" value="1"/>
</dbReference>
<comment type="caution">
    <text evidence="8">The sequence shown here is derived from an EMBL/GenBank/DDBJ whole genome shotgun (WGS) entry which is preliminary data.</text>
</comment>
<keyword evidence="5 7" id="KW-1133">Transmembrane helix</keyword>
<evidence type="ECO:0000256" key="2">
    <source>
        <dbReference type="ARBA" id="ARBA00006679"/>
    </source>
</evidence>
<feature type="transmembrane region" description="Helical" evidence="7">
    <location>
        <begin position="70"/>
        <end position="92"/>
    </location>
</feature>
<evidence type="ECO:0000256" key="6">
    <source>
        <dbReference type="ARBA" id="ARBA00023136"/>
    </source>
</evidence>
<feature type="transmembrane region" description="Helical" evidence="7">
    <location>
        <begin position="43"/>
        <end position="63"/>
    </location>
</feature>
<comment type="subcellular location">
    <subcellularLocation>
        <location evidence="1">Cell membrane</location>
        <topology evidence="1">Multi-pass membrane protein</topology>
    </subcellularLocation>
</comment>
<comment type="similarity">
    <text evidence="2">Belongs to the DoxX family.</text>
</comment>
<evidence type="ECO:0000256" key="4">
    <source>
        <dbReference type="ARBA" id="ARBA00022692"/>
    </source>
</evidence>
<keyword evidence="6 7" id="KW-0472">Membrane</keyword>
<reference evidence="8 9" key="1">
    <citation type="submission" date="2017-09" db="EMBL/GenBank/DDBJ databases">
        <title>Paracoccus alkalisoli sp. nov., isolated from saline alkaline soil.</title>
        <authorList>
            <person name="Dong X."/>
            <person name="Zhang G."/>
        </authorList>
    </citation>
    <scope>NUCLEOTIDE SEQUENCE [LARGE SCALE GENOMIC DNA]</scope>
    <source>
        <strain evidence="8 9">WN007</strain>
    </source>
</reference>
<dbReference type="InterPro" id="IPR032808">
    <property type="entry name" value="DoxX"/>
</dbReference>
<dbReference type="Proteomes" id="UP000218023">
    <property type="component" value="Unassembled WGS sequence"/>
</dbReference>
<dbReference type="PANTHER" id="PTHR33452:SF4">
    <property type="entry name" value="BLL4328 PROTEIN"/>
    <property type="match status" value="1"/>
</dbReference>
<dbReference type="OrthoDB" id="9808524at2"/>
<sequence>MLSTWSPRALAALRIMAGLLFLEHGLIKLIGFPGPGPETLPPMLLIAGLIETFGGLLLVLGLFARPAAFLSSGLMAAAYFIGHAGGGFWPSANGGEAAILYCFIFLYILVAGPGAWALDNRRTGTGRVTMPA</sequence>
<dbReference type="EMBL" id="NSJZ01000001">
    <property type="protein sequence ID" value="PAU98770.1"/>
    <property type="molecule type" value="Genomic_DNA"/>
</dbReference>
<evidence type="ECO:0000256" key="7">
    <source>
        <dbReference type="SAM" id="Phobius"/>
    </source>
</evidence>
<evidence type="ECO:0000256" key="1">
    <source>
        <dbReference type="ARBA" id="ARBA00004651"/>
    </source>
</evidence>
<evidence type="ECO:0000313" key="8">
    <source>
        <dbReference type="EMBL" id="PAU98770.1"/>
    </source>
</evidence>
<dbReference type="InterPro" id="IPR051907">
    <property type="entry name" value="DoxX-like_oxidoreductase"/>
</dbReference>
<accession>A0A2A2GNJ5</accession>
<dbReference type="RefSeq" id="WP_095638489.1">
    <property type="nucleotide sequence ID" value="NZ_NSJZ01000001.1"/>
</dbReference>
<keyword evidence="3" id="KW-1003">Cell membrane</keyword>
<dbReference type="PANTHER" id="PTHR33452">
    <property type="entry name" value="OXIDOREDUCTASE CATD-RELATED"/>
    <property type="match status" value="1"/>
</dbReference>
<evidence type="ECO:0000256" key="3">
    <source>
        <dbReference type="ARBA" id="ARBA00022475"/>
    </source>
</evidence>
<evidence type="ECO:0000313" key="9">
    <source>
        <dbReference type="Proteomes" id="UP000218023"/>
    </source>
</evidence>
<evidence type="ECO:0000256" key="5">
    <source>
        <dbReference type="ARBA" id="ARBA00022989"/>
    </source>
</evidence>
<dbReference type="AlphaFoldDB" id="A0A2A2GNJ5"/>
<keyword evidence="4 7" id="KW-0812">Transmembrane</keyword>
<keyword evidence="9" id="KW-1185">Reference proteome</keyword>